<protein>
    <recommendedName>
        <fullName evidence="5">YncE family protein</fullName>
    </recommendedName>
</protein>
<dbReference type="InterPro" id="IPR013211">
    <property type="entry name" value="LVIVD"/>
</dbReference>
<name>A0A6M2BWX2_9GAMM</name>
<feature type="signal peptide" evidence="2">
    <location>
        <begin position="1"/>
        <end position="18"/>
    </location>
</feature>
<feature type="chain" id="PRO_5026898128" description="YncE family protein" evidence="2">
    <location>
        <begin position="19"/>
        <end position="462"/>
    </location>
</feature>
<keyword evidence="2" id="KW-0732">Signal</keyword>
<dbReference type="Proteomes" id="UP000472676">
    <property type="component" value="Unassembled WGS sequence"/>
</dbReference>
<keyword evidence="4" id="KW-1185">Reference proteome</keyword>
<proteinExistence type="predicted"/>
<dbReference type="Pfam" id="PF08309">
    <property type="entry name" value="LVIVD"/>
    <property type="match status" value="1"/>
</dbReference>
<feature type="region of interest" description="Disordered" evidence="1">
    <location>
        <begin position="43"/>
        <end position="66"/>
    </location>
</feature>
<dbReference type="EMBL" id="JAAMOW010000010">
    <property type="protein sequence ID" value="NGY06643.1"/>
    <property type="molecule type" value="Genomic_DNA"/>
</dbReference>
<evidence type="ECO:0000256" key="1">
    <source>
        <dbReference type="SAM" id="MobiDB-lite"/>
    </source>
</evidence>
<evidence type="ECO:0000256" key="2">
    <source>
        <dbReference type="SAM" id="SignalP"/>
    </source>
</evidence>
<organism evidence="3 4">
    <name type="scientific">Solimonas terrae</name>
    <dbReference type="NCBI Taxonomy" id="1396819"/>
    <lineage>
        <taxon>Bacteria</taxon>
        <taxon>Pseudomonadati</taxon>
        <taxon>Pseudomonadota</taxon>
        <taxon>Gammaproteobacteria</taxon>
        <taxon>Nevskiales</taxon>
        <taxon>Nevskiaceae</taxon>
        <taxon>Solimonas</taxon>
    </lineage>
</organism>
<gene>
    <name evidence="3" type="ORF">G7Y85_17860</name>
</gene>
<dbReference type="InterPro" id="IPR015943">
    <property type="entry name" value="WD40/YVTN_repeat-like_dom_sf"/>
</dbReference>
<dbReference type="RefSeq" id="WP_166260642.1">
    <property type="nucleotide sequence ID" value="NZ_JAAMOW010000010.1"/>
</dbReference>
<comment type="caution">
    <text evidence="3">The sequence shown here is derived from an EMBL/GenBank/DDBJ whole genome shotgun (WGS) entry which is preliminary data.</text>
</comment>
<dbReference type="Gene3D" id="2.130.10.10">
    <property type="entry name" value="YVTN repeat-like/Quinoprotein amine dehydrogenase"/>
    <property type="match status" value="1"/>
</dbReference>
<evidence type="ECO:0000313" key="3">
    <source>
        <dbReference type="EMBL" id="NGY06643.1"/>
    </source>
</evidence>
<dbReference type="AlphaFoldDB" id="A0A6M2BWX2"/>
<accession>A0A6M2BWX2</accession>
<dbReference type="PROSITE" id="PS51257">
    <property type="entry name" value="PROKAR_LIPOPROTEIN"/>
    <property type="match status" value="1"/>
</dbReference>
<sequence length="462" mass="49021">MKHPMRWAVLLFVLATLAACGRSSGSVRLSPADVAQASAITPAATPKADCGPGSRPETGLQGRASQADIDRSIATGGITCNTELVGSFVTTDPLATVGGWKVERYVDPQGHECAYYDATTIFPLGVFSDAIGVNVMDMSDPSRPVLSTRLTSPAMLSPHESLNISEKRGILAAVLGNPAFGPGVVDLYDISQDCRNPILKSISLLGVFGHESGMSPDGKTFFSASPISSTLAAIDISDLSFPLPLWTSIQNSHGLSISADGNRAYVADTTGFVKILDISQIQARVRNPKVTEISKLTWDTHSIPQNAVPVTIKGKPYLVEVDEFGAGSKVGAARIIDISDETRPKVISNLRLEVHQPENFAAIAGDPGANGTAYGGYAAHYCNVPTLVDPPIVACSMILSGLRIFDIRDPYHPREVAYFSAPGMKGAAAYSHPAFAPERKEVWFSDASSGFYAVRVTNGAWP</sequence>
<reference evidence="3 4" key="1">
    <citation type="journal article" date="2014" name="Int. J. Syst. Evol. Microbiol.">
        <title>Solimonas terrae sp. nov., isolated from soil.</title>
        <authorList>
            <person name="Kim S.J."/>
            <person name="Moon J.Y."/>
            <person name="Weon H.Y."/>
            <person name="Ahn J.H."/>
            <person name="Chen W.M."/>
            <person name="Kwon S.W."/>
        </authorList>
    </citation>
    <scope>NUCLEOTIDE SEQUENCE [LARGE SCALE GENOMIC DNA]</scope>
    <source>
        <strain evidence="3 4">KIS83-12</strain>
    </source>
</reference>
<dbReference type="SUPFAM" id="SSF101908">
    <property type="entry name" value="Putative isomerase YbhE"/>
    <property type="match status" value="1"/>
</dbReference>
<evidence type="ECO:0000313" key="4">
    <source>
        <dbReference type="Proteomes" id="UP000472676"/>
    </source>
</evidence>
<evidence type="ECO:0008006" key="5">
    <source>
        <dbReference type="Google" id="ProtNLM"/>
    </source>
</evidence>